<dbReference type="Proteomes" id="UP000824469">
    <property type="component" value="Unassembled WGS sequence"/>
</dbReference>
<feature type="domain" description="AMP-binding enzyme C-terminal" evidence="2">
    <location>
        <begin position="16"/>
        <end position="94"/>
    </location>
</feature>
<dbReference type="PANTHER" id="PTHR43201:SF8">
    <property type="entry name" value="ACYL-COA SYNTHETASE FAMILY MEMBER 3"/>
    <property type="match status" value="1"/>
</dbReference>
<dbReference type="SUPFAM" id="SSF56801">
    <property type="entry name" value="Acetyl-CoA synthetase-like"/>
    <property type="match status" value="1"/>
</dbReference>
<dbReference type="OMA" id="YGEPVCA"/>
<comment type="caution">
    <text evidence="3">The sequence shown here is derived from an EMBL/GenBank/DDBJ whole genome shotgun (WGS) entry which is preliminary data.</text>
</comment>
<sequence length="94" mass="10687">MFYIEEKLRTYSFPLFQHPDVAECSVLGIPDTDYGEIVCAVVVPEAEAQRAAASSKPVITIQDLQKWAKERIAPYKIPQRLHVWESLPRNAMGK</sequence>
<gene>
    <name evidence="3" type="ORF">KI387_008672</name>
</gene>
<dbReference type="InterPro" id="IPR045851">
    <property type="entry name" value="AMP-bd_C_sf"/>
</dbReference>
<keyword evidence="4" id="KW-1185">Reference proteome</keyword>
<evidence type="ECO:0000259" key="2">
    <source>
        <dbReference type="Pfam" id="PF13193"/>
    </source>
</evidence>
<dbReference type="GO" id="GO:0006631">
    <property type="term" value="P:fatty acid metabolic process"/>
    <property type="evidence" value="ECO:0007669"/>
    <property type="project" value="TreeGrafter"/>
</dbReference>
<evidence type="ECO:0000313" key="3">
    <source>
        <dbReference type="EMBL" id="KAH9304268.1"/>
    </source>
</evidence>
<dbReference type="InterPro" id="IPR025110">
    <property type="entry name" value="AMP-bd_C"/>
</dbReference>
<dbReference type="Pfam" id="PF13193">
    <property type="entry name" value="AMP-binding_C"/>
    <property type="match status" value="1"/>
</dbReference>
<protein>
    <recommendedName>
        <fullName evidence="2">AMP-binding enzyme C-terminal domain-containing protein</fullName>
    </recommendedName>
</protein>
<accession>A0AA38FIH0</accession>
<dbReference type="PANTHER" id="PTHR43201">
    <property type="entry name" value="ACYL-COA SYNTHETASE"/>
    <property type="match status" value="1"/>
</dbReference>
<proteinExistence type="inferred from homology"/>
<evidence type="ECO:0000256" key="1">
    <source>
        <dbReference type="ARBA" id="ARBA00006432"/>
    </source>
</evidence>
<dbReference type="AlphaFoldDB" id="A0AA38FIH0"/>
<dbReference type="EMBL" id="JAHRHJ020000008">
    <property type="protein sequence ID" value="KAH9304268.1"/>
    <property type="molecule type" value="Genomic_DNA"/>
</dbReference>
<comment type="similarity">
    <text evidence="1">Belongs to the ATP-dependent AMP-binding enzyme family.</text>
</comment>
<name>A0AA38FIH0_TAXCH</name>
<feature type="non-terminal residue" evidence="3">
    <location>
        <position position="94"/>
    </location>
</feature>
<reference evidence="3 4" key="1">
    <citation type="journal article" date="2021" name="Nat. Plants">
        <title>The Taxus genome provides insights into paclitaxel biosynthesis.</title>
        <authorList>
            <person name="Xiong X."/>
            <person name="Gou J."/>
            <person name="Liao Q."/>
            <person name="Li Y."/>
            <person name="Zhou Q."/>
            <person name="Bi G."/>
            <person name="Li C."/>
            <person name="Du R."/>
            <person name="Wang X."/>
            <person name="Sun T."/>
            <person name="Guo L."/>
            <person name="Liang H."/>
            <person name="Lu P."/>
            <person name="Wu Y."/>
            <person name="Zhang Z."/>
            <person name="Ro D.K."/>
            <person name="Shang Y."/>
            <person name="Huang S."/>
            <person name="Yan J."/>
        </authorList>
    </citation>
    <scope>NUCLEOTIDE SEQUENCE [LARGE SCALE GENOMIC DNA]</scope>
    <source>
        <strain evidence="3">Ta-2019</strain>
    </source>
</reference>
<dbReference type="GO" id="GO:0031956">
    <property type="term" value="F:medium-chain fatty acid-CoA ligase activity"/>
    <property type="evidence" value="ECO:0007669"/>
    <property type="project" value="TreeGrafter"/>
</dbReference>
<evidence type="ECO:0000313" key="4">
    <source>
        <dbReference type="Proteomes" id="UP000824469"/>
    </source>
</evidence>
<organism evidence="3 4">
    <name type="scientific">Taxus chinensis</name>
    <name type="common">Chinese yew</name>
    <name type="synonym">Taxus wallichiana var. chinensis</name>
    <dbReference type="NCBI Taxonomy" id="29808"/>
    <lineage>
        <taxon>Eukaryota</taxon>
        <taxon>Viridiplantae</taxon>
        <taxon>Streptophyta</taxon>
        <taxon>Embryophyta</taxon>
        <taxon>Tracheophyta</taxon>
        <taxon>Spermatophyta</taxon>
        <taxon>Pinopsida</taxon>
        <taxon>Pinidae</taxon>
        <taxon>Conifers II</taxon>
        <taxon>Cupressales</taxon>
        <taxon>Taxaceae</taxon>
        <taxon>Taxus</taxon>
    </lineage>
</organism>
<dbReference type="Gene3D" id="3.30.300.30">
    <property type="match status" value="1"/>
</dbReference>